<dbReference type="Proteomes" id="UP000223102">
    <property type="component" value="Segment"/>
</dbReference>
<keyword evidence="1" id="KW-0472">Membrane</keyword>
<organism evidence="2 3">
    <name type="scientific">Bacillus phage PBC2</name>
    <dbReference type="NCBI Taxonomy" id="1675029"/>
    <lineage>
        <taxon>Viruses</taxon>
        <taxon>Duplodnaviria</taxon>
        <taxon>Heunggongvirae</taxon>
        <taxon>Uroviricota</taxon>
        <taxon>Caudoviricetes</taxon>
        <taxon>Andregratiavirinae</taxon>
        <taxon>Haetaevirus</taxon>
        <taxon>Haetaevirus PBC2</taxon>
    </lineage>
</organism>
<proteinExistence type="predicted"/>
<keyword evidence="3" id="KW-1185">Reference proteome</keyword>
<keyword evidence="1" id="KW-1133">Transmembrane helix</keyword>
<accession>A0A218KC09</accession>
<gene>
    <name evidence="2" type="ORF">PBC2_115</name>
</gene>
<name>A0A218KC09_9CAUD</name>
<evidence type="ECO:0000313" key="2">
    <source>
        <dbReference type="EMBL" id="AKQ08430.1"/>
    </source>
</evidence>
<keyword evidence="1" id="KW-0812">Transmembrane</keyword>
<reference evidence="2 3" key="1">
    <citation type="submission" date="2015-06" db="EMBL/GenBank/DDBJ databases">
        <title>Complete genome sequence of Bacillus cereus phage PBC2.</title>
        <authorList>
            <person name="Kong M."/>
            <person name="Ryu S."/>
        </authorList>
    </citation>
    <scope>NUCLEOTIDE SEQUENCE [LARGE SCALE GENOMIC DNA]</scope>
</reference>
<protein>
    <submittedName>
        <fullName evidence="2">Uncharacterized protein</fullName>
    </submittedName>
</protein>
<sequence>MWGWKPTFWEGVMLILLIILSNIVSLPCFLLQLMGFKAKRYAKWLCKNSLDQLTFFYDIKVYKD</sequence>
<evidence type="ECO:0000256" key="1">
    <source>
        <dbReference type="SAM" id="Phobius"/>
    </source>
</evidence>
<dbReference type="EMBL" id="KT070867">
    <property type="protein sequence ID" value="AKQ08430.1"/>
    <property type="molecule type" value="Genomic_DNA"/>
</dbReference>
<feature type="transmembrane region" description="Helical" evidence="1">
    <location>
        <begin position="12"/>
        <end position="33"/>
    </location>
</feature>
<evidence type="ECO:0000313" key="3">
    <source>
        <dbReference type="Proteomes" id="UP000223102"/>
    </source>
</evidence>